<reference evidence="1" key="1">
    <citation type="submission" date="2021-05" db="EMBL/GenBank/DDBJ databases">
        <authorList>
            <person name="Scholz U."/>
            <person name="Mascher M."/>
            <person name="Fiebig A."/>
        </authorList>
    </citation>
    <scope>NUCLEOTIDE SEQUENCE [LARGE SCALE GENOMIC DNA]</scope>
</reference>
<keyword evidence="2" id="KW-1185">Reference proteome</keyword>
<dbReference type="Proteomes" id="UP001732700">
    <property type="component" value="Chromosome 6C"/>
</dbReference>
<dbReference type="EnsemblPlants" id="AVESA.00010b.r2.6CG1130430.1">
    <property type="protein sequence ID" value="AVESA.00010b.r2.6CG1130430.1.CDS.1"/>
    <property type="gene ID" value="AVESA.00010b.r2.6CG1130430"/>
</dbReference>
<evidence type="ECO:0000313" key="2">
    <source>
        <dbReference type="Proteomes" id="UP001732700"/>
    </source>
</evidence>
<accession>A0ACD5ZAN0</accession>
<name>A0ACD5ZAN0_AVESA</name>
<proteinExistence type="predicted"/>
<evidence type="ECO:0000313" key="1">
    <source>
        <dbReference type="EnsemblPlants" id="AVESA.00010b.r2.6CG1130430.1.CDS.1"/>
    </source>
</evidence>
<sequence>MANPSASEMATSCKAHKRTCLCSPTNHPGSFRCSRHRTPRARPPLSSSLVRASQHQAVAPSAKVIMSGGGSRMTSKGRPALRAHLQRLLAGPPPSSGCRCREFMPRLSRLGRLAVSA</sequence>
<organism evidence="1 2">
    <name type="scientific">Avena sativa</name>
    <name type="common">Oat</name>
    <dbReference type="NCBI Taxonomy" id="4498"/>
    <lineage>
        <taxon>Eukaryota</taxon>
        <taxon>Viridiplantae</taxon>
        <taxon>Streptophyta</taxon>
        <taxon>Embryophyta</taxon>
        <taxon>Tracheophyta</taxon>
        <taxon>Spermatophyta</taxon>
        <taxon>Magnoliopsida</taxon>
        <taxon>Liliopsida</taxon>
        <taxon>Poales</taxon>
        <taxon>Poaceae</taxon>
        <taxon>BOP clade</taxon>
        <taxon>Pooideae</taxon>
        <taxon>Poodae</taxon>
        <taxon>Poeae</taxon>
        <taxon>Poeae Chloroplast Group 1 (Aveneae type)</taxon>
        <taxon>Aveninae</taxon>
        <taxon>Avena</taxon>
    </lineage>
</organism>
<reference evidence="1" key="2">
    <citation type="submission" date="2025-09" db="UniProtKB">
        <authorList>
            <consortium name="EnsemblPlants"/>
        </authorList>
    </citation>
    <scope>IDENTIFICATION</scope>
</reference>
<protein>
    <submittedName>
        <fullName evidence="1">Uncharacterized protein</fullName>
    </submittedName>
</protein>